<feature type="region of interest" description="Disordered" evidence="2">
    <location>
        <begin position="1"/>
        <end position="304"/>
    </location>
</feature>
<name>A0A9J6ENA5_RHIMP</name>
<feature type="compositionally biased region" description="Low complexity" evidence="2">
    <location>
        <begin position="1529"/>
        <end position="1544"/>
    </location>
</feature>
<feature type="compositionally biased region" description="Basic and acidic residues" evidence="2">
    <location>
        <begin position="1336"/>
        <end position="1350"/>
    </location>
</feature>
<feature type="compositionally biased region" description="Basic and acidic residues" evidence="2">
    <location>
        <begin position="1178"/>
        <end position="1196"/>
    </location>
</feature>
<feature type="compositionally biased region" description="Polar residues" evidence="2">
    <location>
        <begin position="1474"/>
        <end position="1487"/>
    </location>
</feature>
<feature type="compositionally biased region" description="Basic and acidic residues" evidence="2">
    <location>
        <begin position="128"/>
        <end position="180"/>
    </location>
</feature>
<keyword evidence="1" id="KW-0175">Coiled coil</keyword>
<dbReference type="InterPro" id="IPR031478">
    <property type="entry name" value="SPATA1_C"/>
</dbReference>
<feature type="compositionally biased region" description="Basic and acidic residues" evidence="2">
    <location>
        <begin position="1073"/>
        <end position="1086"/>
    </location>
</feature>
<feature type="compositionally biased region" description="Basic and acidic residues" evidence="2">
    <location>
        <begin position="1049"/>
        <end position="1058"/>
    </location>
</feature>
<feature type="region of interest" description="Disordered" evidence="2">
    <location>
        <begin position="550"/>
        <end position="1138"/>
    </location>
</feature>
<feature type="compositionally biased region" description="Basic residues" evidence="2">
    <location>
        <begin position="436"/>
        <end position="446"/>
    </location>
</feature>
<dbReference type="EMBL" id="JABSTU010000003">
    <property type="protein sequence ID" value="KAH8035636.1"/>
    <property type="molecule type" value="Genomic_DNA"/>
</dbReference>
<dbReference type="Proteomes" id="UP000821866">
    <property type="component" value="Chromosome 11"/>
</dbReference>
<evidence type="ECO:0000259" key="3">
    <source>
        <dbReference type="Pfam" id="PF15743"/>
    </source>
</evidence>
<feature type="compositionally biased region" description="Basic and acidic residues" evidence="2">
    <location>
        <begin position="458"/>
        <end position="469"/>
    </location>
</feature>
<feature type="compositionally biased region" description="Basic and acidic residues" evidence="2">
    <location>
        <begin position="489"/>
        <end position="515"/>
    </location>
</feature>
<feature type="compositionally biased region" description="Basic and acidic residues" evidence="2">
    <location>
        <begin position="38"/>
        <end position="53"/>
    </location>
</feature>
<feature type="compositionally biased region" description="Polar residues" evidence="2">
    <location>
        <begin position="944"/>
        <end position="953"/>
    </location>
</feature>
<feature type="compositionally biased region" description="Polar residues" evidence="2">
    <location>
        <begin position="833"/>
        <end position="844"/>
    </location>
</feature>
<reference evidence="4" key="1">
    <citation type="journal article" date="2020" name="Cell">
        <title>Large-Scale Comparative Analyses of Tick Genomes Elucidate Their Genetic Diversity and Vector Capacities.</title>
        <authorList>
            <consortium name="Tick Genome and Microbiome Consortium (TIGMIC)"/>
            <person name="Jia N."/>
            <person name="Wang J."/>
            <person name="Shi W."/>
            <person name="Du L."/>
            <person name="Sun Y."/>
            <person name="Zhan W."/>
            <person name="Jiang J.F."/>
            <person name="Wang Q."/>
            <person name="Zhang B."/>
            <person name="Ji P."/>
            <person name="Bell-Sakyi L."/>
            <person name="Cui X.M."/>
            <person name="Yuan T.T."/>
            <person name="Jiang B.G."/>
            <person name="Yang W.F."/>
            <person name="Lam T.T."/>
            <person name="Chang Q.C."/>
            <person name="Ding S.J."/>
            <person name="Wang X.J."/>
            <person name="Zhu J.G."/>
            <person name="Ruan X.D."/>
            <person name="Zhao L."/>
            <person name="Wei J.T."/>
            <person name="Ye R.Z."/>
            <person name="Que T.C."/>
            <person name="Du C.H."/>
            <person name="Zhou Y.H."/>
            <person name="Cheng J.X."/>
            <person name="Dai P.F."/>
            <person name="Guo W.B."/>
            <person name="Han X.H."/>
            <person name="Huang E.J."/>
            <person name="Li L.F."/>
            <person name="Wei W."/>
            <person name="Gao Y.C."/>
            <person name="Liu J.Z."/>
            <person name="Shao H.Z."/>
            <person name="Wang X."/>
            <person name="Wang C.C."/>
            <person name="Yang T.C."/>
            <person name="Huo Q.B."/>
            <person name="Li W."/>
            <person name="Chen H.Y."/>
            <person name="Chen S.E."/>
            <person name="Zhou L.G."/>
            <person name="Ni X.B."/>
            <person name="Tian J.H."/>
            <person name="Sheng Y."/>
            <person name="Liu T."/>
            <person name="Pan Y.S."/>
            <person name="Xia L.Y."/>
            <person name="Li J."/>
            <person name="Zhao F."/>
            <person name="Cao W.C."/>
        </authorList>
    </citation>
    <scope>NUCLEOTIDE SEQUENCE</scope>
    <source>
        <strain evidence="4">Rmic-2018</strain>
    </source>
</reference>
<organism evidence="4 5">
    <name type="scientific">Rhipicephalus microplus</name>
    <name type="common">Cattle tick</name>
    <name type="synonym">Boophilus microplus</name>
    <dbReference type="NCBI Taxonomy" id="6941"/>
    <lineage>
        <taxon>Eukaryota</taxon>
        <taxon>Metazoa</taxon>
        <taxon>Ecdysozoa</taxon>
        <taxon>Arthropoda</taxon>
        <taxon>Chelicerata</taxon>
        <taxon>Arachnida</taxon>
        <taxon>Acari</taxon>
        <taxon>Parasitiformes</taxon>
        <taxon>Ixodida</taxon>
        <taxon>Ixodoidea</taxon>
        <taxon>Ixodidae</taxon>
        <taxon>Rhipicephalinae</taxon>
        <taxon>Rhipicephalus</taxon>
        <taxon>Boophilus</taxon>
    </lineage>
</organism>
<feature type="compositionally biased region" description="Polar residues" evidence="2">
    <location>
        <begin position="1220"/>
        <end position="1233"/>
    </location>
</feature>
<feature type="compositionally biased region" description="Basic and acidic residues" evidence="2">
    <location>
        <begin position="651"/>
        <end position="660"/>
    </location>
</feature>
<dbReference type="VEuPathDB" id="VectorBase:LOC119181771"/>
<feature type="region of interest" description="Disordered" evidence="2">
    <location>
        <begin position="374"/>
        <end position="538"/>
    </location>
</feature>
<feature type="compositionally biased region" description="Basic and acidic residues" evidence="2">
    <location>
        <begin position="845"/>
        <end position="855"/>
    </location>
</feature>
<dbReference type="PANTHER" id="PTHR14421">
    <property type="entry name" value="SPERMATOGENESIS-ASSOCIATED PROTEIN 1"/>
    <property type="match status" value="1"/>
</dbReference>
<feature type="compositionally biased region" description="Basic and acidic residues" evidence="2">
    <location>
        <begin position="1094"/>
        <end position="1120"/>
    </location>
</feature>
<feature type="compositionally biased region" description="Basic and acidic residues" evidence="2">
    <location>
        <begin position="975"/>
        <end position="990"/>
    </location>
</feature>
<evidence type="ECO:0000313" key="4">
    <source>
        <dbReference type="EMBL" id="KAH8035636.1"/>
    </source>
</evidence>
<sequence length="1823" mass="196502">MMLRQVWKSREKRNLPHLARLKSRAQSEEALSQDIEGESERLPRRRPSREAGSRRSSIAVSVDRAEAKPEAEVKAEEGEAVTKAEVQAAQAVRDDHAGGGGGSSSAEDASSDQEARTGHVQVSPSEAEVDRVASEADRDRDEQQEEAARVADGYSGREEVEPEGESRDYFHEEGPYRLEVTEEEENEESALAQGTAVAPVGKAGDVITAPSSQRTWKTTGAGDRASRRSKYPSSVGQPQLQKQQQKQQLSTRAPAATRGGASVNQPVAGGVKAASKSEMSAPERVTGGKSRKQPKGKSSGVTVQVAKVRLIPGRPAADAGTAEAEAEVSEIKDYVRRGSERIRDGVGERDASRRASRNAVINVDTARTVVESYRKSDAAAAAAAKKPKRERTFDVEVYVTELGETGTQTGGGSEASVKAAKERGSSSKGGGGGSGARRRSRSHKSLSKSDTRGSLIGDKGHVRGDKGTDTTDADASSLADSAGIVQDDPSMKDDSEAEQERCEIESGLLDNERQITHTGNGVDENISADDEGSGDETSIEHASVLNEALHPALDSGLDGDKIKPSVTELQGMANTPKIEDNIASTEQSEALNDAWQPSSLSDDDKTGYSEKSGTGEEVGDNVLNDNNALRTAAADTHDVEIIESEESTFTFDRRQTDVVDNHGYAASEPDESEKCNGHGETSTPNPKDMDSMLVTERNDIDQIQNKSKGVDDEETNNHSSRNTELSLGIERVDSPGVKHKEEDIQRREITDDKGAVAIEEENALTGEETTVDEHQSTPSKSGRHLQQSGNGEDESGNDDSNDTDAPEKCTADKNYVEALENHDNVDDQAENEGGTSSRVNNKVEGTTKVDTERNVSEVGTRPGTAASGDERNDFRSDKSHYEHTADGDSGLPGSHANLEDGKNSGSYVQAEAKSAIGNKGAQVAESIDQRDDAAANSDERSLNETDIANITSDTEGKESGDTHNGQREVSVLSEPDGKVPNEEQNLHVESNESDTLSTEDKEDAFGSELVAGKPAIGASSVARGDVETNDEITQEATKYEPTALTNQIRRTDDQKNDVGEATDETSPSVEGADNAKDEVAHEESRAEPFTNGKGLEDEAKNDSNEHSQDGSSFAEKKGTDEQDSNVVPDAVEHNEVSKCKAVVENVNSNIVSEESASNDNSVKSLDEEAQTTNTYIDAPERDVSDDHEGEVIEHEPTSNSNKCAGDSAQDTVDSHDETASETLNSASDPQEASATEGKAYEKHRRGSEDPASSDSVEIADAGEGDADPILATNEEKGDEEVQGATHLDEKDLDNEDSDLMEPHHLRDECLGAEGTAVPDQEQQASEAEDEPAVDLIAEKGERDDENKSGDVEQNVSQEIAAESARTKYIADQANQTESAGEQDEVTKHANEHNSTERMKDSETSAEQGKLAIATNGQEDNEPEVHAEEDGVRSAQTQDIAEEMESPAAATDRASPTTDVDTSRAEDDSAFADGTCTSTPSPATSRAELTSPKDLLREGENIDEGILADEPPTTTVSEKDPDEDGEGDGVVDATSSSSGRGSRATVTEVPLPVTQKPQIRGIQQPLSRASRNAEAAKAPKIRAPKGVSVLPSKFKPTMRRHDRKEHPAIGGTGGVRRVRSDGENIDQAPVVASGTALTTPEQHLDNAGRLLGRHSHSVNMEEQGLVEIARLQKKLDALREERLACEAKREDLLRRAKFLQGKATSTRDQARDMWRRRYAEEKKITPKLEEESARWRLELERLHRELLARVEGELRLTGYPRFEQPSNKLSYKIMIAKVLQEIEDLKRRLEYTRISLGAEVRVSAALRGVAGERTEKSTLTFELR</sequence>
<feature type="compositionally biased region" description="Low complexity" evidence="2">
    <location>
        <begin position="473"/>
        <end position="482"/>
    </location>
</feature>
<dbReference type="Pfam" id="PF15743">
    <property type="entry name" value="SPATA1_C"/>
    <property type="match status" value="1"/>
</dbReference>
<feature type="compositionally biased region" description="Polar residues" evidence="2">
    <location>
        <begin position="776"/>
        <end position="790"/>
    </location>
</feature>
<feature type="coiled-coil region" evidence="1">
    <location>
        <begin position="1660"/>
        <end position="1694"/>
    </location>
</feature>
<feature type="compositionally biased region" description="Low complexity" evidence="2">
    <location>
        <begin position="237"/>
        <end position="249"/>
    </location>
</feature>
<keyword evidence="5" id="KW-1185">Reference proteome</keyword>
<feature type="compositionally biased region" description="Basic and acidic residues" evidence="2">
    <location>
        <begin position="954"/>
        <end position="966"/>
    </location>
</feature>
<reference evidence="4" key="2">
    <citation type="submission" date="2021-09" db="EMBL/GenBank/DDBJ databases">
        <authorList>
            <person name="Jia N."/>
            <person name="Wang J."/>
            <person name="Shi W."/>
            <person name="Du L."/>
            <person name="Sun Y."/>
            <person name="Zhan W."/>
            <person name="Jiang J."/>
            <person name="Wang Q."/>
            <person name="Zhang B."/>
            <person name="Ji P."/>
            <person name="Sakyi L.B."/>
            <person name="Cui X."/>
            <person name="Yuan T."/>
            <person name="Jiang B."/>
            <person name="Yang W."/>
            <person name="Lam T.T.-Y."/>
            <person name="Chang Q."/>
            <person name="Ding S."/>
            <person name="Wang X."/>
            <person name="Zhu J."/>
            <person name="Ruan X."/>
            <person name="Zhao L."/>
            <person name="Wei J."/>
            <person name="Que T."/>
            <person name="Du C."/>
            <person name="Cheng J."/>
            <person name="Dai P."/>
            <person name="Han X."/>
            <person name="Huang E."/>
            <person name="Gao Y."/>
            <person name="Liu J."/>
            <person name="Shao H."/>
            <person name="Ye R."/>
            <person name="Li L."/>
            <person name="Wei W."/>
            <person name="Wang X."/>
            <person name="Wang C."/>
            <person name="Huo Q."/>
            <person name="Li W."/>
            <person name="Guo W."/>
            <person name="Chen H."/>
            <person name="Chen S."/>
            <person name="Zhou L."/>
            <person name="Zhou L."/>
            <person name="Ni X."/>
            <person name="Tian J."/>
            <person name="Zhou Y."/>
            <person name="Sheng Y."/>
            <person name="Liu T."/>
            <person name="Pan Y."/>
            <person name="Xia L."/>
            <person name="Li J."/>
            <person name="Zhao F."/>
            <person name="Cao W."/>
        </authorList>
    </citation>
    <scope>NUCLEOTIDE SEQUENCE</scope>
    <source>
        <strain evidence="4">Rmic-2018</strain>
        <tissue evidence="4">Larvae</tissue>
    </source>
</reference>
<feature type="compositionally biased region" description="Basic and acidic residues" evidence="2">
    <location>
        <begin position="927"/>
        <end position="943"/>
    </location>
</feature>
<feature type="compositionally biased region" description="Acidic residues" evidence="2">
    <location>
        <begin position="1519"/>
        <end position="1528"/>
    </location>
</feature>
<evidence type="ECO:0000256" key="2">
    <source>
        <dbReference type="SAM" id="MobiDB-lite"/>
    </source>
</evidence>
<gene>
    <name evidence="4" type="ORF">HPB51_007880</name>
</gene>
<feature type="compositionally biased region" description="Basic and acidic residues" evidence="2">
    <location>
        <begin position="805"/>
        <end position="825"/>
    </location>
</feature>
<feature type="region of interest" description="Disordered" evidence="2">
    <location>
        <begin position="1150"/>
        <end position="1555"/>
    </location>
</feature>
<feature type="compositionally biased region" description="Basic and acidic residues" evidence="2">
    <location>
        <begin position="868"/>
        <end position="886"/>
    </location>
</feature>
<feature type="region of interest" description="Disordered" evidence="2">
    <location>
        <begin position="1596"/>
        <end position="1618"/>
    </location>
</feature>
<feature type="compositionally biased region" description="Polar residues" evidence="2">
    <location>
        <begin position="582"/>
        <end position="600"/>
    </location>
</feature>
<protein>
    <recommendedName>
        <fullName evidence="3">Spermatogenesis-associated protein 1 C-terminal domain-containing protein</fullName>
    </recommendedName>
</protein>
<comment type="caution">
    <text evidence="4">The sequence shown here is derived from an EMBL/GenBank/DDBJ whole genome shotgun (WGS) entry which is preliminary data.</text>
</comment>
<proteinExistence type="predicted"/>
<accession>A0A9J6ENA5</accession>
<dbReference type="InterPro" id="IPR039062">
    <property type="entry name" value="SPAT1"/>
</dbReference>
<feature type="domain" description="Spermatogenesis-associated protein 1 C-terminal" evidence="3">
    <location>
        <begin position="1673"/>
        <end position="1801"/>
    </location>
</feature>
<feature type="compositionally biased region" description="Acidic residues" evidence="2">
    <location>
        <begin position="1290"/>
        <end position="1299"/>
    </location>
</feature>
<evidence type="ECO:0000256" key="1">
    <source>
        <dbReference type="SAM" id="Coils"/>
    </source>
</evidence>
<feature type="compositionally biased region" description="Basic and acidic residues" evidence="2">
    <location>
        <begin position="730"/>
        <end position="754"/>
    </location>
</feature>
<feature type="compositionally biased region" description="Basic and acidic residues" evidence="2">
    <location>
        <begin position="1384"/>
        <end position="1402"/>
    </location>
</feature>
<feature type="compositionally biased region" description="Basic and acidic residues" evidence="2">
    <location>
        <begin position="63"/>
        <end position="82"/>
    </location>
</feature>
<evidence type="ECO:0000313" key="5">
    <source>
        <dbReference type="Proteomes" id="UP000821866"/>
    </source>
</evidence>
<feature type="compositionally biased region" description="Basic and acidic residues" evidence="2">
    <location>
        <begin position="1300"/>
        <end position="1309"/>
    </location>
</feature>
<feature type="compositionally biased region" description="Basic and acidic residues" evidence="2">
    <location>
        <begin position="1422"/>
        <end position="1431"/>
    </location>
</feature>
<feature type="compositionally biased region" description="Polar residues" evidence="2">
    <location>
        <begin position="209"/>
        <end position="218"/>
    </location>
</feature>
<feature type="compositionally biased region" description="Acidic residues" evidence="2">
    <location>
        <begin position="791"/>
        <end position="804"/>
    </location>
</feature>
<dbReference type="PANTHER" id="PTHR14421:SF3">
    <property type="entry name" value="SPERMATOGENESIS-ASSOCIATED PROTEIN 1"/>
    <property type="match status" value="1"/>
</dbReference>